<keyword evidence="3" id="KW-1185">Reference proteome</keyword>
<dbReference type="GO" id="GO:0035438">
    <property type="term" value="F:cyclic-di-GMP binding"/>
    <property type="evidence" value="ECO:0007669"/>
    <property type="project" value="InterPro"/>
</dbReference>
<name>A0A928ZTN4_LEPEC</name>
<dbReference type="EMBL" id="JADEXP010000040">
    <property type="protein sequence ID" value="MBE9066389.1"/>
    <property type="molecule type" value="Genomic_DNA"/>
</dbReference>
<protein>
    <submittedName>
        <fullName evidence="2">PilZ domain-containing protein</fullName>
    </submittedName>
</protein>
<dbReference type="Pfam" id="PF07238">
    <property type="entry name" value="PilZ"/>
    <property type="match status" value="1"/>
</dbReference>
<organism evidence="2 3">
    <name type="scientific">Leptolyngbya cf. ectocarpi LEGE 11479</name>
    <dbReference type="NCBI Taxonomy" id="1828722"/>
    <lineage>
        <taxon>Bacteria</taxon>
        <taxon>Bacillati</taxon>
        <taxon>Cyanobacteriota</taxon>
        <taxon>Cyanophyceae</taxon>
        <taxon>Leptolyngbyales</taxon>
        <taxon>Leptolyngbyaceae</taxon>
        <taxon>Leptolyngbya group</taxon>
        <taxon>Leptolyngbya</taxon>
    </lineage>
</organism>
<dbReference type="InterPro" id="IPR009875">
    <property type="entry name" value="PilZ_domain"/>
</dbReference>
<comment type="caution">
    <text evidence="2">The sequence shown here is derived from an EMBL/GenBank/DDBJ whole genome shotgun (WGS) entry which is preliminary data.</text>
</comment>
<dbReference type="Gene3D" id="2.40.10.220">
    <property type="entry name" value="predicted glycosyltransferase like domains"/>
    <property type="match status" value="1"/>
</dbReference>
<dbReference type="AlphaFoldDB" id="A0A928ZTN4"/>
<dbReference type="NCBIfam" id="TIGR02595">
    <property type="entry name" value="PEP_CTERM"/>
    <property type="match status" value="1"/>
</dbReference>
<accession>A0A928ZTN4</accession>
<dbReference type="RefSeq" id="WP_193992109.1">
    <property type="nucleotide sequence ID" value="NZ_JADEXP010000040.1"/>
</dbReference>
<evidence type="ECO:0000313" key="2">
    <source>
        <dbReference type="EMBL" id="MBE9066389.1"/>
    </source>
</evidence>
<proteinExistence type="predicted"/>
<dbReference type="Proteomes" id="UP000615026">
    <property type="component" value="Unassembled WGS sequence"/>
</dbReference>
<feature type="domain" description="PilZ" evidence="1">
    <location>
        <begin position="16"/>
        <end position="111"/>
    </location>
</feature>
<reference evidence="2" key="1">
    <citation type="submission" date="2020-10" db="EMBL/GenBank/DDBJ databases">
        <authorList>
            <person name="Castelo-Branco R."/>
            <person name="Eusebio N."/>
            <person name="Adriana R."/>
            <person name="Vieira A."/>
            <person name="Brugerolle De Fraissinette N."/>
            <person name="Rezende De Castro R."/>
            <person name="Schneider M.P."/>
            <person name="Vasconcelos V."/>
            <person name="Leao P.N."/>
        </authorList>
    </citation>
    <scope>NUCLEOTIDE SEQUENCE</scope>
    <source>
        <strain evidence="2">LEGE 11479</strain>
    </source>
</reference>
<evidence type="ECO:0000313" key="3">
    <source>
        <dbReference type="Proteomes" id="UP000615026"/>
    </source>
</evidence>
<gene>
    <name evidence="2" type="ORF">IQ260_06960</name>
</gene>
<dbReference type="InterPro" id="IPR013424">
    <property type="entry name" value="Ice-binding_C"/>
</dbReference>
<evidence type="ECO:0000259" key="1">
    <source>
        <dbReference type="Pfam" id="PF07238"/>
    </source>
</evidence>
<sequence length="213" mass="22825">MNQAASLKQQNVSAEQRRFPRKRKILAYQIGGLFSSRKPTVDISRGGTCIYSDKRLAIGKRLNIKFFAKGQKIVAKAQVVRVKVAKANAPAKYEIGLKFAEISEQQLDLLLSISGKSVLNSPSPVKMMLGTAATVCIATASTPAAAQVTNSNAFTDPEISIVTDFDFLNLNGPNPLIDLEPSQESSESVPEPGVLGGLAVAGIATLVAKRRKR</sequence>